<dbReference type="GO" id="GO:0031419">
    <property type="term" value="F:cobalamin binding"/>
    <property type="evidence" value="ECO:0007669"/>
    <property type="project" value="InterPro"/>
</dbReference>
<dbReference type="SUPFAM" id="SSF52242">
    <property type="entry name" value="Cobalamin (vitamin B12)-binding domain"/>
    <property type="match status" value="1"/>
</dbReference>
<accession>A0A0F9FM77</accession>
<keyword evidence="4" id="KW-0408">Iron</keyword>
<dbReference type="InterPro" id="IPR036724">
    <property type="entry name" value="Cobalamin-bd_sf"/>
</dbReference>
<evidence type="ECO:0000259" key="6">
    <source>
        <dbReference type="PROSITE" id="PS51332"/>
    </source>
</evidence>
<reference evidence="7" key="1">
    <citation type="journal article" date="2015" name="Nature">
        <title>Complex archaea that bridge the gap between prokaryotes and eukaryotes.</title>
        <authorList>
            <person name="Spang A."/>
            <person name="Saw J.H."/>
            <person name="Jorgensen S.L."/>
            <person name="Zaremba-Niedzwiedzka K."/>
            <person name="Martijn J."/>
            <person name="Lind A.E."/>
            <person name="van Eijk R."/>
            <person name="Schleper C."/>
            <person name="Guy L."/>
            <person name="Ettema T.J."/>
        </authorList>
    </citation>
    <scope>NUCLEOTIDE SEQUENCE</scope>
</reference>
<evidence type="ECO:0000313" key="7">
    <source>
        <dbReference type="EMBL" id="KKL52162.1"/>
    </source>
</evidence>
<protein>
    <recommendedName>
        <fullName evidence="6">B12-binding domain-containing protein</fullName>
    </recommendedName>
</protein>
<evidence type="ECO:0000256" key="5">
    <source>
        <dbReference type="ARBA" id="ARBA00023014"/>
    </source>
</evidence>
<evidence type="ECO:0000256" key="1">
    <source>
        <dbReference type="ARBA" id="ARBA00001966"/>
    </source>
</evidence>
<dbReference type="GO" id="GO:0046872">
    <property type="term" value="F:metal ion binding"/>
    <property type="evidence" value="ECO:0007669"/>
    <property type="project" value="UniProtKB-KW"/>
</dbReference>
<evidence type="ECO:0000256" key="2">
    <source>
        <dbReference type="ARBA" id="ARBA00022691"/>
    </source>
</evidence>
<keyword evidence="5" id="KW-0411">Iron-sulfur</keyword>
<keyword evidence="3" id="KW-0479">Metal-binding</keyword>
<gene>
    <name evidence="7" type="ORF">LCGC14_2288270</name>
</gene>
<organism evidence="7">
    <name type="scientific">marine sediment metagenome</name>
    <dbReference type="NCBI Taxonomy" id="412755"/>
    <lineage>
        <taxon>unclassified sequences</taxon>
        <taxon>metagenomes</taxon>
        <taxon>ecological metagenomes</taxon>
    </lineage>
</organism>
<dbReference type="Gene3D" id="2.170.16.10">
    <property type="entry name" value="Hedgehog/Intein (Hint) domain"/>
    <property type="match status" value="1"/>
</dbReference>
<feature type="non-terminal residue" evidence="7">
    <location>
        <position position="246"/>
    </location>
</feature>
<dbReference type="SUPFAM" id="SSF51294">
    <property type="entry name" value="Hedgehog/intein (Hint) domain"/>
    <property type="match status" value="1"/>
</dbReference>
<dbReference type="PROSITE" id="PS51332">
    <property type="entry name" value="B12_BINDING"/>
    <property type="match status" value="1"/>
</dbReference>
<dbReference type="InterPro" id="IPR036844">
    <property type="entry name" value="Hint_dom_sf"/>
</dbReference>
<dbReference type="AlphaFoldDB" id="A0A0F9FM77"/>
<dbReference type="Pfam" id="PF02310">
    <property type="entry name" value="B12-binding"/>
    <property type="match status" value="1"/>
</dbReference>
<dbReference type="Gene3D" id="3.40.50.280">
    <property type="entry name" value="Cobalamin-binding domain"/>
    <property type="match status" value="1"/>
</dbReference>
<dbReference type="InterPro" id="IPR006158">
    <property type="entry name" value="Cobalamin-bd"/>
</dbReference>
<dbReference type="PANTHER" id="PTHR43409">
    <property type="entry name" value="ANAEROBIC MAGNESIUM-PROTOPORPHYRIN IX MONOMETHYL ESTER CYCLASE-RELATED"/>
    <property type="match status" value="1"/>
</dbReference>
<evidence type="ECO:0000256" key="3">
    <source>
        <dbReference type="ARBA" id="ARBA00022723"/>
    </source>
</evidence>
<proteinExistence type="predicted"/>
<dbReference type="InterPro" id="IPR051198">
    <property type="entry name" value="BchE-like"/>
</dbReference>
<keyword evidence="2" id="KW-0949">S-adenosyl-L-methionine</keyword>
<dbReference type="EMBL" id="LAZR01031991">
    <property type="protein sequence ID" value="KKL52162.1"/>
    <property type="molecule type" value="Genomic_DNA"/>
</dbReference>
<evidence type="ECO:0000256" key="4">
    <source>
        <dbReference type="ARBA" id="ARBA00023004"/>
    </source>
</evidence>
<comment type="cofactor">
    <cofactor evidence="1">
        <name>[4Fe-4S] cluster</name>
        <dbReference type="ChEBI" id="CHEBI:49883"/>
    </cofactor>
</comment>
<feature type="domain" description="B12-binding" evidence="6">
    <location>
        <begin position="2"/>
        <end position="141"/>
    </location>
</feature>
<comment type="caution">
    <text evidence="7">The sequence shown here is derived from an EMBL/GenBank/DDBJ whole genome shotgun (WGS) entry which is preliminary data.</text>
</comment>
<sequence length="246" mass="27119">MSKKVLLINPRFTEEVTIFSIPISLLYLGSWLKHNGYEVCLLDALHFDDKQSFLQRVKSELSDAFCVGLSVMSTQIPHALQISKFVRHYDASKTIIWGGIHPTLYPEQTAECELVDFAVKGEGEITLVELLEAIEQGNLQPTHIKGLAFQTNGSSVTLTPDREPLDVNELPSVEWGLLGSLHPDCTLKEISELTLYGLPLLTSRGCPHRCLPSGELILMASGEEKPIECLEIGDKVASLNADGNYG</sequence>
<dbReference type="GO" id="GO:0051536">
    <property type="term" value="F:iron-sulfur cluster binding"/>
    <property type="evidence" value="ECO:0007669"/>
    <property type="project" value="UniProtKB-KW"/>
</dbReference>
<dbReference type="CDD" id="cd02068">
    <property type="entry name" value="radical_SAM_B12_BD"/>
    <property type="match status" value="1"/>
</dbReference>
<name>A0A0F9FM77_9ZZZZ</name>
<dbReference type="PANTHER" id="PTHR43409:SF7">
    <property type="entry name" value="BLL1977 PROTEIN"/>
    <property type="match status" value="1"/>
</dbReference>